<dbReference type="Pfam" id="PF01595">
    <property type="entry name" value="CNNM"/>
    <property type="match status" value="1"/>
</dbReference>
<dbReference type="Gene3D" id="3.10.580.10">
    <property type="entry name" value="CBS-domain"/>
    <property type="match status" value="1"/>
</dbReference>
<organism evidence="15 16">
    <name type="scientific">Kocuria marina</name>
    <dbReference type="NCBI Taxonomy" id="223184"/>
    <lineage>
        <taxon>Bacteria</taxon>
        <taxon>Bacillati</taxon>
        <taxon>Actinomycetota</taxon>
        <taxon>Actinomycetes</taxon>
        <taxon>Micrococcales</taxon>
        <taxon>Micrococcaceae</taxon>
        <taxon>Kocuria</taxon>
    </lineage>
</organism>
<evidence type="ECO:0000256" key="3">
    <source>
        <dbReference type="ARBA" id="ARBA00022475"/>
    </source>
</evidence>
<evidence type="ECO:0000313" key="15">
    <source>
        <dbReference type="EMBL" id="KHE73387.1"/>
    </source>
</evidence>
<evidence type="ECO:0000256" key="4">
    <source>
        <dbReference type="ARBA" id="ARBA00022692"/>
    </source>
</evidence>
<feature type="domain" description="CBS" evidence="13">
    <location>
        <begin position="287"/>
        <end position="344"/>
    </location>
</feature>
<reference evidence="15 16" key="1">
    <citation type="submission" date="2014-09" db="EMBL/GenBank/DDBJ databases">
        <title>High-quality draft genome sequence of Kocuria marina SO9-6, an actinobacterium isolated from a copper mine.</title>
        <authorList>
            <person name="Castro D.B."/>
            <person name="Pereira L.B."/>
            <person name="Silva M.V."/>
            <person name="Silva B.P."/>
            <person name="Zanardi B.R."/>
            <person name="Carlos C."/>
            <person name="Belgini D.R."/>
            <person name="Limache E.G."/>
            <person name="Lacerda G.V."/>
            <person name="Nery M.B."/>
            <person name="Gomes M.B."/>
            <person name="Souza S."/>
            <person name="Silva T.M."/>
            <person name="Rodrigues V.D."/>
            <person name="Paulino L.C."/>
            <person name="Vicentini R."/>
            <person name="Ferraz L.F."/>
            <person name="Ottoboni L.M."/>
        </authorList>
    </citation>
    <scope>NUCLEOTIDE SEQUENCE [LARGE SCALE GENOMIC DNA]</scope>
    <source>
        <strain evidence="15 16">SO9-6</strain>
    </source>
</reference>
<dbReference type="PANTHER" id="PTHR43099:SF6">
    <property type="entry name" value="UPF0053 PROTEIN RV1842C"/>
    <property type="match status" value="1"/>
</dbReference>
<feature type="domain" description="CNNM transmembrane" evidence="14">
    <location>
        <begin position="1"/>
        <end position="203"/>
    </location>
</feature>
<dbReference type="CDD" id="cd04590">
    <property type="entry name" value="CBS_pair_CorC_HlyC_assoc"/>
    <property type="match status" value="1"/>
</dbReference>
<dbReference type="SMART" id="SM01091">
    <property type="entry name" value="CorC_HlyC"/>
    <property type="match status" value="1"/>
</dbReference>
<feature type="transmembrane region" description="Helical" evidence="12">
    <location>
        <begin position="64"/>
        <end position="87"/>
    </location>
</feature>
<sequence>MLTAWLLLLVFLLLVLANALFVAVEFSFLTVDRQAVQRAEAEGDKRAKTIEQSLKKTSTNLSGAQLGITVTSLMAGFLTGPSLGTLLSEGLGWTGVPDAAAVGIATTAAFIVATFTQMVFGELVPKNWAIADPLRVTHVVVLPQKIFMVVFGWLVTMLNSSANAVLRMLGFTPTEEVANARTAEELASVVSRSGREGTLDAGTAELVARSIEFGDRTAADVMRPRPRVTFLDADDTVEHMLLTASESGHSRFPVTGESVDDIVGVVHYTHALAVPFEERAVLRVADVCVPADVVSESMTLDPLMRQLRNKGLQMAVVVDEYGGTAGIVTLEDLIEEIVGEIDDEQDTRVQRFRRTRDGGLVVSGLLRPDELGDVLRVDMPEGEESDTLGGLIAEELDRLPSVGDKLTLEAIDHIHRDEDDLPTKAQIHLAVVRMDQHRVDRIVVHREGGNPDERGGSTSSTSWRPPGRPDPLGGENRDPETAEEFRVSHGDRVGAAGFHRDEDVSVEDPREEQQR</sequence>
<comment type="subcellular location">
    <subcellularLocation>
        <location evidence="1">Cell membrane</location>
        <topology evidence="1">Multi-pass membrane protein</topology>
    </subcellularLocation>
</comment>
<comment type="similarity">
    <text evidence="2">Belongs to the UPF0053 family.</text>
</comment>
<feature type="transmembrane region" description="Helical" evidence="12">
    <location>
        <begin position="99"/>
        <end position="120"/>
    </location>
</feature>
<protein>
    <submittedName>
        <fullName evidence="15">Membrane protein</fullName>
    </submittedName>
</protein>
<dbReference type="InterPro" id="IPR044751">
    <property type="entry name" value="Ion_transp-like_CBS"/>
</dbReference>
<dbReference type="Pfam" id="PF03471">
    <property type="entry name" value="CorC_HlyC"/>
    <property type="match status" value="1"/>
</dbReference>
<evidence type="ECO:0000259" key="13">
    <source>
        <dbReference type="PROSITE" id="PS51371"/>
    </source>
</evidence>
<dbReference type="PROSITE" id="PS51846">
    <property type="entry name" value="CNNM"/>
    <property type="match status" value="1"/>
</dbReference>
<evidence type="ECO:0000256" key="6">
    <source>
        <dbReference type="ARBA" id="ARBA00022989"/>
    </source>
</evidence>
<keyword evidence="8 10" id="KW-0472">Membrane</keyword>
<feature type="compositionally biased region" description="Basic and acidic residues" evidence="11">
    <location>
        <begin position="444"/>
        <end position="455"/>
    </location>
</feature>
<feature type="transmembrane region" description="Helical" evidence="12">
    <location>
        <begin position="140"/>
        <end position="158"/>
    </location>
</feature>
<dbReference type="Pfam" id="PF00571">
    <property type="entry name" value="CBS"/>
    <property type="match status" value="2"/>
</dbReference>
<keyword evidence="6 10" id="KW-1133">Transmembrane helix</keyword>
<dbReference type="InterPro" id="IPR046342">
    <property type="entry name" value="CBS_dom_sf"/>
</dbReference>
<dbReference type="AlphaFoldDB" id="A0A0B0DB92"/>
<dbReference type="InterPro" id="IPR005170">
    <property type="entry name" value="Transptr-assoc_dom"/>
</dbReference>
<dbReference type="InterPro" id="IPR036318">
    <property type="entry name" value="FAD-bd_PCMH-like_sf"/>
</dbReference>
<dbReference type="FunFam" id="3.10.580.10:FF:000002">
    <property type="entry name" value="Magnesium/cobalt efflux protein CorC"/>
    <property type="match status" value="1"/>
</dbReference>
<dbReference type="InterPro" id="IPR016169">
    <property type="entry name" value="FAD-bd_PCMH_sub2"/>
</dbReference>
<evidence type="ECO:0000259" key="14">
    <source>
        <dbReference type="PROSITE" id="PS51846"/>
    </source>
</evidence>
<keyword evidence="7 9" id="KW-0129">CBS domain</keyword>
<dbReference type="SUPFAM" id="SSF54631">
    <property type="entry name" value="CBS-domain pair"/>
    <property type="match status" value="1"/>
</dbReference>
<feature type="compositionally biased region" description="Basic and acidic residues" evidence="11">
    <location>
        <begin position="475"/>
        <end position="515"/>
    </location>
</feature>
<dbReference type="PANTHER" id="PTHR43099">
    <property type="entry name" value="UPF0053 PROTEIN YRKA"/>
    <property type="match status" value="1"/>
</dbReference>
<dbReference type="STRING" id="223184.AS25_12655"/>
<dbReference type="GO" id="GO:0005886">
    <property type="term" value="C:plasma membrane"/>
    <property type="evidence" value="ECO:0007669"/>
    <property type="project" value="UniProtKB-SubCell"/>
</dbReference>
<dbReference type="InterPro" id="IPR051676">
    <property type="entry name" value="UPF0053_domain"/>
</dbReference>
<evidence type="ECO:0000256" key="10">
    <source>
        <dbReference type="PROSITE-ProRule" id="PRU01193"/>
    </source>
</evidence>
<evidence type="ECO:0000256" key="9">
    <source>
        <dbReference type="PROSITE-ProRule" id="PRU00703"/>
    </source>
</evidence>
<proteinExistence type="inferred from homology"/>
<feature type="region of interest" description="Disordered" evidence="11">
    <location>
        <begin position="444"/>
        <end position="515"/>
    </location>
</feature>
<evidence type="ECO:0000256" key="1">
    <source>
        <dbReference type="ARBA" id="ARBA00004651"/>
    </source>
</evidence>
<dbReference type="SUPFAM" id="SSF56176">
    <property type="entry name" value="FAD-binding/transporter-associated domain-like"/>
    <property type="match status" value="1"/>
</dbReference>
<dbReference type="GO" id="GO:0050660">
    <property type="term" value="F:flavin adenine dinucleotide binding"/>
    <property type="evidence" value="ECO:0007669"/>
    <property type="project" value="InterPro"/>
</dbReference>
<evidence type="ECO:0000256" key="8">
    <source>
        <dbReference type="ARBA" id="ARBA00023136"/>
    </source>
</evidence>
<evidence type="ECO:0000256" key="11">
    <source>
        <dbReference type="SAM" id="MobiDB-lite"/>
    </source>
</evidence>
<keyword evidence="5" id="KW-0677">Repeat</keyword>
<comment type="caution">
    <text evidence="15">The sequence shown here is derived from an EMBL/GenBank/DDBJ whole genome shotgun (WGS) entry which is preliminary data.</text>
</comment>
<evidence type="ECO:0000256" key="5">
    <source>
        <dbReference type="ARBA" id="ARBA00022737"/>
    </source>
</evidence>
<keyword evidence="4 10" id="KW-0812">Transmembrane</keyword>
<dbReference type="Proteomes" id="UP000030664">
    <property type="component" value="Unassembled WGS sequence"/>
</dbReference>
<evidence type="ECO:0000256" key="2">
    <source>
        <dbReference type="ARBA" id="ARBA00006337"/>
    </source>
</evidence>
<dbReference type="Gene3D" id="3.30.465.10">
    <property type="match status" value="1"/>
</dbReference>
<dbReference type="InterPro" id="IPR002550">
    <property type="entry name" value="CNNM"/>
</dbReference>
<dbReference type="PROSITE" id="PS51371">
    <property type="entry name" value="CBS"/>
    <property type="match status" value="2"/>
</dbReference>
<dbReference type="RefSeq" id="WP_035965601.1">
    <property type="nucleotide sequence ID" value="NZ_JALXLL010000027.1"/>
</dbReference>
<evidence type="ECO:0000313" key="16">
    <source>
        <dbReference type="Proteomes" id="UP000030664"/>
    </source>
</evidence>
<name>A0A0B0DB92_9MICC</name>
<dbReference type="InterPro" id="IPR000644">
    <property type="entry name" value="CBS_dom"/>
</dbReference>
<evidence type="ECO:0000256" key="7">
    <source>
        <dbReference type="ARBA" id="ARBA00023122"/>
    </source>
</evidence>
<dbReference type="EMBL" id="JROM01000058">
    <property type="protein sequence ID" value="KHE73387.1"/>
    <property type="molecule type" value="Genomic_DNA"/>
</dbReference>
<keyword evidence="3" id="KW-1003">Cell membrane</keyword>
<feature type="domain" description="CBS" evidence="13">
    <location>
        <begin position="222"/>
        <end position="281"/>
    </location>
</feature>
<accession>A0A0B0DB92</accession>
<evidence type="ECO:0000256" key="12">
    <source>
        <dbReference type="SAM" id="Phobius"/>
    </source>
</evidence>
<gene>
    <name evidence="15" type="ORF">AS25_12655</name>
</gene>
<dbReference type="eggNOG" id="COG1253">
    <property type="taxonomic scope" value="Bacteria"/>
</dbReference>